<accession>A0A6J6HF91</accession>
<dbReference type="SUPFAM" id="SSF53822">
    <property type="entry name" value="Periplasmic binding protein-like I"/>
    <property type="match status" value="1"/>
</dbReference>
<evidence type="ECO:0000256" key="1">
    <source>
        <dbReference type="ARBA" id="ARBA00004196"/>
    </source>
</evidence>
<evidence type="ECO:0000256" key="3">
    <source>
        <dbReference type="ARBA" id="ARBA00022729"/>
    </source>
</evidence>
<name>A0A6J6HF91_9ZZZZ</name>
<evidence type="ECO:0000313" key="5">
    <source>
        <dbReference type="EMBL" id="CAB4612371.1"/>
    </source>
</evidence>
<proteinExistence type="inferred from homology"/>
<dbReference type="EMBL" id="CAEZUU010000084">
    <property type="protein sequence ID" value="CAB4612371.1"/>
    <property type="molecule type" value="Genomic_DNA"/>
</dbReference>
<sequence length="318" mass="32456">MMNFMKKGRIVAAIAATVLAFTACAPAADSGSGSTSTGIKIGATFPVLDAFLQKVADGMQKEADASGSTLTIVAADNKVDTQLSQVENFISQGVDAILVVAVDTSAAGPMTDAAKAANVPIVYVNRNPSQAGVPYVGSNSLVSGQLEMAQLAKLANNKGDVVIMEGEVTNEAALDRTKGCNEEAAKAGMKVVKTGTANWDRAQGQKLMENWIQSGTKFDVVCANNDEMALGAILALKAAGKKLGVGGILVGGVDATADALASLKAGELATTVFQDASGQGGGGVKAAIALHNGEKVDDYVDVPYQLVTLDNIADFEGK</sequence>
<dbReference type="InterPro" id="IPR025997">
    <property type="entry name" value="SBP_2_dom"/>
</dbReference>
<dbReference type="PANTHER" id="PTHR46847:SF1">
    <property type="entry name" value="D-ALLOSE-BINDING PERIPLASMIC PROTEIN-RELATED"/>
    <property type="match status" value="1"/>
</dbReference>
<comment type="subcellular location">
    <subcellularLocation>
        <location evidence="1">Cell envelope</location>
    </subcellularLocation>
</comment>
<dbReference type="GO" id="GO:0030246">
    <property type="term" value="F:carbohydrate binding"/>
    <property type="evidence" value="ECO:0007669"/>
    <property type="project" value="UniProtKB-ARBA"/>
</dbReference>
<dbReference type="Gene3D" id="3.40.50.2300">
    <property type="match status" value="2"/>
</dbReference>
<dbReference type="AlphaFoldDB" id="A0A6J6HF91"/>
<dbReference type="PANTHER" id="PTHR46847">
    <property type="entry name" value="D-ALLOSE-BINDING PERIPLASMIC PROTEIN-RELATED"/>
    <property type="match status" value="1"/>
</dbReference>
<evidence type="ECO:0000259" key="4">
    <source>
        <dbReference type="Pfam" id="PF13407"/>
    </source>
</evidence>
<comment type="similarity">
    <text evidence="2">Belongs to the bacterial solute-binding protein 2 family.</text>
</comment>
<gene>
    <name evidence="5" type="ORF">UFOPK1857_00493</name>
</gene>
<dbReference type="PROSITE" id="PS51257">
    <property type="entry name" value="PROKAR_LIPOPROTEIN"/>
    <property type="match status" value="1"/>
</dbReference>
<keyword evidence="3" id="KW-0732">Signal</keyword>
<organism evidence="5">
    <name type="scientific">freshwater metagenome</name>
    <dbReference type="NCBI Taxonomy" id="449393"/>
    <lineage>
        <taxon>unclassified sequences</taxon>
        <taxon>metagenomes</taxon>
        <taxon>ecological metagenomes</taxon>
    </lineage>
</organism>
<dbReference type="InterPro" id="IPR028082">
    <property type="entry name" value="Peripla_BP_I"/>
</dbReference>
<dbReference type="GO" id="GO:0030313">
    <property type="term" value="C:cell envelope"/>
    <property type="evidence" value="ECO:0007669"/>
    <property type="project" value="UniProtKB-SubCell"/>
</dbReference>
<protein>
    <submittedName>
        <fullName evidence="5">Unannotated protein</fullName>
    </submittedName>
</protein>
<dbReference type="Pfam" id="PF13407">
    <property type="entry name" value="Peripla_BP_4"/>
    <property type="match status" value="1"/>
</dbReference>
<reference evidence="5" key="1">
    <citation type="submission" date="2020-05" db="EMBL/GenBank/DDBJ databases">
        <authorList>
            <person name="Chiriac C."/>
            <person name="Salcher M."/>
            <person name="Ghai R."/>
            <person name="Kavagutti S V."/>
        </authorList>
    </citation>
    <scope>NUCLEOTIDE SEQUENCE</scope>
</reference>
<evidence type="ECO:0000256" key="2">
    <source>
        <dbReference type="ARBA" id="ARBA00007639"/>
    </source>
</evidence>
<feature type="domain" description="Periplasmic binding protein" evidence="4">
    <location>
        <begin position="49"/>
        <end position="295"/>
    </location>
</feature>